<sequence length="69" mass="7656">MLYLLPSVGETYQASPFDSTCKSILPFNLLDKLSAKTGLAANKIPAPKISRKINKNDTFFIDLNLIIKN</sequence>
<organism evidence="1 2">
    <name type="scientific">Candidatus Falkowbacteria bacterium RIFCSPHIGHO2_02_FULL_42_9</name>
    <dbReference type="NCBI Taxonomy" id="1797986"/>
    <lineage>
        <taxon>Bacteria</taxon>
        <taxon>Candidatus Falkowiibacteriota</taxon>
    </lineage>
</organism>
<comment type="caution">
    <text evidence="1">The sequence shown here is derived from an EMBL/GenBank/DDBJ whole genome shotgun (WGS) entry which is preliminary data.</text>
</comment>
<evidence type="ECO:0000313" key="2">
    <source>
        <dbReference type="Proteomes" id="UP000176877"/>
    </source>
</evidence>
<accession>A0A1F5S9P5</accession>
<protein>
    <submittedName>
        <fullName evidence="1">Uncharacterized protein</fullName>
    </submittedName>
</protein>
<proteinExistence type="predicted"/>
<reference evidence="1 2" key="1">
    <citation type="journal article" date="2016" name="Nat. Commun.">
        <title>Thousands of microbial genomes shed light on interconnected biogeochemical processes in an aquifer system.</title>
        <authorList>
            <person name="Anantharaman K."/>
            <person name="Brown C.T."/>
            <person name="Hug L.A."/>
            <person name="Sharon I."/>
            <person name="Castelle C.J."/>
            <person name="Probst A.J."/>
            <person name="Thomas B.C."/>
            <person name="Singh A."/>
            <person name="Wilkins M.J."/>
            <person name="Karaoz U."/>
            <person name="Brodie E.L."/>
            <person name="Williams K.H."/>
            <person name="Hubbard S.S."/>
            <person name="Banfield J.F."/>
        </authorList>
    </citation>
    <scope>NUCLEOTIDE SEQUENCE [LARGE SCALE GENOMIC DNA]</scope>
</reference>
<dbReference type="AlphaFoldDB" id="A0A1F5S9P5"/>
<evidence type="ECO:0000313" key="1">
    <source>
        <dbReference type="EMBL" id="OGF23434.1"/>
    </source>
</evidence>
<dbReference type="Proteomes" id="UP000176877">
    <property type="component" value="Unassembled WGS sequence"/>
</dbReference>
<name>A0A1F5S9P5_9BACT</name>
<dbReference type="EMBL" id="MFFT01000010">
    <property type="protein sequence ID" value="OGF23434.1"/>
    <property type="molecule type" value="Genomic_DNA"/>
</dbReference>
<gene>
    <name evidence="1" type="ORF">A3D45_01445</name>
</gene>